<evidence type="ECO:0000259" key="5">
    <source>
        <dbReference type="PROSITE" id="PS50975"/>
    </source>
</evidence>
<dbReference type="InterPro" id="IPR011761">
    <property type="entry name" value="ATP-grasp"/>
</dbReference>
<keyword evidence="3 4" id="KW-0067">ATP-binding</keyword>
<protein>
    <recommendedName>
        <fullName evidence="5">ATP-grasp domain-containing protein</fullName>
    </recommendedName>
</protein>
<dbReference type="PANTHER" id="PTHR43585:SF2">
    <property type="entry name" value="ATP-GRASP ENZYME FSQD"/>
    <property type="match status" value="1"/>
</dbReference>
<dbReference type="Pfam" id="PF13535">
    <property type="entry name" value="ATP-grasp_4"/>
    <property type="match status" value="1"/>
</dbReference>
<evidence type="ECO:0000256" key="2">
    <source>
        <dbReference type="ARBA" id="ARBA00022741"/>
    </source>
</evidence>
<accession>A0ABN2GXU8</accession>
<organism evidence="6 7">
    <name type="scientific">Glycomyces endophyticus</name>
    <dbReference type="NCBI Taxonomy" id="480996"/>
    <lineage>
        <taxon>Bacteria</taxon>
        <taxon>Bacillati</taxon>
        <taxon>Actinomycetota</taxon>
        <taxon>Actinomycetes</taxon>
        <taxon>Glycomycetales</taxon>
        <taxon>Glycomycetaceae</taxon>
        <taxon>Glycomyces</taxon>
    </lineage>
</organism>
<dbReference type="InterPro" id="IPR052032">
    <property type="entry name" value="ATP-dep_AA_Ligase"/>
</dbReference>
<evidence type="ECO:0000256" key="1">
    <source>
        <dbReference type="ARBA" id="ARBA00022598"/>
    </source>
</evidence>
<comment type="caution">
    <text evidence="6">The sequence shown here is derived from an EMBL/GenBank/DDBJ whole genome shotgun (WGS) entry which is preliminary data.</text>
</comment>
<name>A0ABN2GXU8_9ACTN</name>
<dbReference type="Pfam" id="PF18603">
    <property type="entry name" value="LAL_C2"/>
    <property type="match status" value="1"/>
</dbReference>
<dbReference type="PROSITE" id="PS50975">
    <property type="entry name" value="ATP_GRASP"/>
    <property type="match status" value="1"/>
</dbReference>
<dbReference type="InterPro" id="IPR040570">
    <property type="entry name" value="LAL_C2"/>
</dbReference>
<feature type="domain" description="ATP-grasp" evidence="5">
    <location>
        <begin position="117"/>
        <end position="302"/>
    </location>
</feature>
<dbReference type="SUPFAM" id="SSF56059">
    <property type="entry name" value="Glutathione synthetase ATP-binding domain-like"/>
    <property type="match status" value="1"/>
</dbReference>
<evidence type="ECO:0000313" key="6">
    <source>
        <dbReference type="EMBL" id="GAA1678631.1"/>
    </source>
</evidence>
<dbReference type="PANTHER" id="PTHR43585">
    <property type="entry name" value="FUMIPYRROLE BIOSYNTHESIS PROTEIN C"/>
    <property type="match status" value="1"/>
</dbReference>
<dbReference type="Gene3D" id="3.30.470.20">
    <property type="entry name" value="ATP-grasp fold, B domain"/>
    <property type="match status" value="1"/>
</dbReference>
<evidence type="ECO:0000313" key="7">
    <source>
        <dbReference type="Proteomes" id="UP001499851"/>
    </source>
</evidence>
<dbReference type="EMBL" id="BAAAQF010000009">
    <property type="protein sequence ID" value="GAA1678631.1"/>
    <property type="molecule type" value="Genomic_DNA"/>
</dbReference>
<dbReference type="InterPro" id="IPR041472">
    <property type="entry name" value="BL00235/CARNS1_N"/>
</dbReference>
<sequence>MRRRLLLVGMGRVGRPYARAARELGLDLAVLDHPASLAFAKARGVLDDDQTGYPVVGTSTAAWCSALPEVLAAGPVHGVVAFGESHVTAAALIADELGLPGPGLRAAAVSQDKALQRSLFARHGVRQPAALAPPDLDAAAAWAASRYPVIAKPAGGTGSRGVRLVADEAALRAWHGDRPGEPFLVEQYLQGPEYSLECVVRAGALVFAEPTRKTTTDPPYYVELGHTVPAGLPDPGPARDLAAAVARAMGMRDGLMHLEFRQEDTGPHLMEVAVRTPGDHILELHALAHGTDLFAAAIAVALGDDPAIRRTRSGAAAVRFPAAAPGTVTRIEGLPALRRLPETVDVQIDVSPGDRVHPVTSSRDRVATVLLSAADPESLDRAAKTAADLLRIRTDA</sequence>
<proteinExistence type="predicted"/>
<reference evidence="6 7" key="1">
    <citation type="journal article" date="2019" name="Int. J. Syst. Evol. Microbiol.">
        <title>The Global Catalogue of Microorganisms (GCM) 10K type strain sequencing project: providing services to taxonomists for standard genome sequencing and annotation.</title>
        <authorList>
            <consortium name="The Broad Institute Genomics Platform"/>
            <consortium name="The Broad Institute Genome Sequencing Center for Infectious Disease"/>
            <person name="Wu L."/>
            <person name="Ma J."/>
        </authorList>
    </citation>
    <scope>NUCLEOTIDE SEQUENCE [LARGE SCALE GENOMIC DNA]</scope>
    <source>
        <strain evidence="6 7">JCM 16001</strain>
    </source>
</reference>
<dbReference type="RefSeq" id="WP_344487235.1">
    <property type="nucleotide sequence ID" value="NZ_BAAAQF010000009.1"/>
</dbReference>
<dbReference type="Gene3D" id="3.40.50.20">
    <property type="match status" value="1"/>
</dbReference>
<evidence type="ECO:0000256" key="4">
    <source>
        <dbReference type="PROSITE-ProRule" id="PRU00409"/>
    </source>
</evidence>
<gene>
    <name evidence="6" type="ORF">GCM10009830_27200</name>
</gene>
<keyword evidence="2 4" id="KW-0547">Nucleotide-binding</keyword>
<keyword evidence="7" id="KW-1185">Reference proteome</keyword>
<dbReference type="Pfam" id="PF18130">
    <property type="entry name" value="ATPgrasp_N"/>
    <property type="match status" value="1"/>
</dbReference>
<evidence type="ECO:0000256" key="3">
    <source>
        <dbReference type="ARBA" id="ARBA00022840"/>
    </source>
</evidence>
<keyword evidence="1" id="KW-0436">Ligase</keyword>
<dbReference type="Proteomes" id="UP001499851">
    <property type="component" value="Unassembled WGS sequence"/>
</dbReference>